<evidence type="ECO:0000313" key="1">
    <source>
        <dbReference type="EMBL" id="PPQ69806.1"/>
    </source>
</evidence>
<keyword evidence="2" id="KW-1185">Reference proteome</keyword>
<organism evidence="1 2">
    <name type="scientific">Panaeolus cyanescens</name>
    <dbReference type="NCBI Taxonomy" id="181874"/>
    <lineage>
        <taxon>Eukaryota</taxon>
        <taxon>Fungi</taxon>
        <taxon>Dikarya</taxon>
        <taxon>Basidiomycota</taxon>
        <taxon>Agaricomycotina</taxon>
        <taxon>Agaricomycetes</taxon>
        <taxon>Agaricomycetidae</taxon>
        <taxon>Agaricales</taxon>
        <taxon>Agaricineae</taxon>
        <taxon>Galeropsidaceae</taxon>
        <taxon>Panaeolus</taxon>
    </lineage>
</organism>
<gene>
    <name evidence="1" type="ORF">CVT24_003082</name>
</gene>
<dbReference type="EMBL" id="NHTK01005974">
    <property type="protein sequence ID" value="PPQ69806.1"/>
    <property type="molecule type" value="Genomic_DNA"/>
</dbReference>
<sequence>MFPTNSYPNLFLYQPTAHIENPPYQPLETSHHQDVYHYIPEQTVRDNTAFDPFPSNLGGPQYQPIPNPLSYDASNSGYFQWGSDQPFVTEPRFINELTPLGSLSQTAFANSGHTLNDFASFPATSALPPVTEESIQDAHQALLGFGMTHPNFRQAERRLRAGDPRYISAAKEITKIMSDAPASHHFGTTFIHNSDVHYTRLNNYISTLDIDIQRWLANCHNATAHRQEKSKDKKKNDDYDRLFCCLWCNSTFTVKHNLASSCSYTPNPCFALIFMWALAFDHRPHTITYGSPHLLL</sequence>
<protein>
    <submittedName>
        <fullName evidence="1">Uncharacterized protein</fullName>
    </submittedName>
</protein>
<comment type="caution">
    <text evidence="1">The sequence shown here is derived from an EMBL/GenBank/DDBJ whole genome shotgun (WGS) entry which is preliminary data.</text>
</comment>
<name>A0A409VU93_9AGAR</name>
<dbReference type="InParanoid" id="A0A409VU93"/>
<dbReference type="Proteomes" id="UP000284842">
    <property type="component" value="Unassembled WGS sequence"/>
</dbReference>
<accession>A0A409VU93</accession>
<evidence type="ECO:0000313" key="2">
    <source>
        <dbReference type="Proteomes" id="UP000284842"/>
    </source>
</evidence>
<proteinExistence type="predicted"/>
<reference evidence="1 2" key="1">
    <citation type="journal article" date="2018" name="Evol. Lett.">
        <title>Horizontal gene cluster transfer increased hallucinogenic mushroom diversity.</title>
        <authorList>
            <person name="Reynolds H.T."/>
            <person name="Vijayakumar V."/>
            <person name="Gluck-Thaler E."/>
            <person name="Korotkin H.B."/>
            <person name="Matheny P.B."/>
            <person name="Slot J.C."/>
        </authorList>
    </citation>
    <scope>NUCLEOTIDE SEQUENCE [LARGE SCALE GENOMIC DNA]</scope>
    <source>
        <strain evidence="1 2">2629</strain>
    </source>
</reference>
<dbReference type="AlphaFoldDB" id="A0A409VU93"/>